<keyword evidence="2" id="KW-0808">Transferase</keyword>
<dbReference type="PANTHER" id="PTHR23416:SF23">
    <property type="entry name" value="ACETYLTRANSFERASE C18B11.09C-RELATED"/>
    <property type="match status" value="1"/>
</dbReference>
<accession>A0ABZ2IPR9</accession>
<keyword evidence="4" id="KW-1185">Reference proteome</keyword>
<dbReference type="RefSeq" id="WP_317259024.1">
    <property type="nucleotide sequence ID" value="NZ_CP146284.1"/>
</dbReference>
<dbReference type="Gene3D" id="2.160.10.10">
    <property type="entry name" value="Hexapeptide repeat proteins"/>
    <property type="match status" value="1"/>
</dbReference>
<evidence type="ECO:0000313" key="3">
    <source>
        <dbReference type="EMBL" id="WWV68010.1"/>
    </source>
</evidence>
<evidence type="ECO:0000313" key="4">
    <source>
        <dbReference type="Proteomes" id="UP001320603"/>
    </source>
</evidence>
<dbReference type="PANTHER" id="PTHR23416">
    <property type="entry name" value="SIALIC ACID SYNTHASE-RELATED"/>
    <property type="match status" value="1"/>
</dbReference>
<dbReference type="Proteomes" id="UP001320603">
    <property type="component" value="Chromosome"/>
</dbReference>
<sequence>MGDESWLGYGSQIMLGVTIGKHCVIAAGTIVTKDIPDYSIAVGMPAKIIKQYNFETSKWEKN</sequence>
<gene>
    <name evidence="3" type="ORF">NEE14_012365</name>
</gene>
<name>A0ABZ2IPR9_9BACT</name>
<dbReference type="InterPro" id="IPR051159">
    <property type="entry name" value="Hexapeptide_acetyltransf"/>
</dbReference>
<protein>
    <submittedName>
        <fullName evidence="3">DapH/DapD/GlmU-related protein</fullName>
    </submittedName>
</protein>
<reference evidence="3 4" key="1">
    <citation type="submission" date="2024-02" db="EMBL/GenBank/DDBJ databases">
        <title>Whole genome sequencing of Parabacteroides sp. AD58.</title>
        <authorList>
            <person name="Chaplin A.V."/>
            <person name="Pikina A.P."/>
            <person name="Sokolova S.R."/>
            <person name="Korostin D.O."/>
            <person name="Efimov B.A."/>
        </authorList>
    </citation>
    <scope>NUCLEOTIDE SEQUENCE [LARGE SCALE GENOMIC DNA]</scope>
    <source>
        <strain evidence="3 4">AD58</strain>
    </source>
</reference>
<evidence type="ECO:0000256" key="2">
    <source>
        <dbReference type="ARBA" id="ARBA00022679"/>
    </source>
</evidence>
<dbReference type="EMBL" id="CP146284">
    <property type="protein sequence ID" value="WWV68010.1"/>
    <property type="molecule type" value="Genomic_DNA"/>
</dbReference>
<dbReference type="SUPFAM" id="SSF51161">
    <property type="entry name" value="Trimeric LpxA-like enzymes"/>
    <property type="match status" value="1"/>
</dbReference>
<organism evidence="3 4">
    <name type="scientific">Parabacteroides absconsus</name>
    <dbReference type="NCBI Taxonomy" id="2951805"/>
    <lineage>
        <taxon>Bacteria</taxon>
        <taxon>Pseudomonadati</taxon>
        <taxon>Bacteroidota</taxon>
        <taxon>Bacteroidia</taxon>
        <taxon>Bacteroidales</taxon>
        <taxon>Tannerellaceae</taxon>
        <taxon>Parabacteroides</taxon>
    </lineage>
</organism>
<dbReference type="InterPro" id="IPR011004">
    <property type="entry name" value="Trimer_LpxA-like_sf"/>
</dbReference>
<comment type="similarity">
    <text evidence="1">Belongs to the transferase hexapeptide repeat family.</text>
</comment>
<dbReference type="Pfam" id="PF00132">
    <property type="entry name" value="Hexapep"/>
    <property type="match status" value="1"/>
</dbReference>
<proteinExistence type="inferred from homology"/>
<dbReference type="InterPro" id="IPR001451">
    <property type="entry name" value="Hexapep"/>
</dbReference>
<evidence type="ECO:0000256" key="1">
    <source>
        <dbReference type="ARBA" id="ARBA00007274"/>
    </source>
</evidence>